<dbReference type="PANTHER" id="PTHR31669:SF168">
    <property type="entry name" value="PROTEIN FAR1-RELATED SEQUENCE"/>
    <property type="match status" value="1"/>
</dbReference>
<keyword evidence="4 6" id="KW-0862">Zinc</keyword>
<dbReference type="EMBL" id="CM000880">
    <property type="protein sequence ID" value="KQK19499.1"/>
    <property type="molecule type" value="Genomic_DNA"/>
</dbReference>
<dbReference type="PROSITE" id="PS50966">
    <property type="entry name" value="ZF_SWIM"/>
    <property type="match status" value="1"/>
</dbReference>
<gene>
    <name evidence="8" type="ORF">BRADI_1g48635v3</name>
</gene>
<accession>A0A0Q3JP22</accession>
<dbReference type="InParanoid" id="A0A0Q3JP22"/>
<organism evidence="8">
    <name type="scientific">Brachypodium distachyon</name>
    <name type="common">Purple false brome</name>
    <name type="synonym">Trachynia distachya</name>
    <dbReference type="NCBI Taxonomy" id="15368"/>
    <lineage>
        <taxon>Eukaryota</taxon>
        <taxon>Viridiplantae</taxon>
        <taxon>Streptophyta</taxon>
        <taxon>Embryophyta</taxon>
        <taxon>Tracheophyta</taxon>
        <taxon>Spermatophyta</taxon>
        <taxon>Magnoliopsida</taxon>
        <taxon>Liliopsida</taxon>
        <taxon>Poales</taxon>
        <taxon>Poaceae</taxon>
        <taxon>BOP clade</taxon>
        <taxon>Pooideae</taxon>
        <taxon>Stipodae</taxon>
        <taxon>Brachypodieae</taxon>
        <taxon>Brachypodium</taxon>
    </lineage>
</organism>
<evidence type="ECO:0000259" key="7">
    <source>
        <dbReference type="PROSITE" id="PS50966"/>
    </source>
</evidence>
<dbReference type="EnsemblPlants" id="KQK19499">
    <property type="protein sequence ID" value="KQK19499"/>
    <property type="gene ID" value="BRADI_1g48635v3"/>
</dbReference>
<feature type="domain" description="SWIM-type" evidence="7">
    <location>
        <begin position="507"/>
        <end position="552"/>
    </location>
</feature>
<comment type="function">
    <text evidence="6">Putative transcription activator involved in regulating light control of development.</text>
</comment>
<evidence type="ECO:0000256" key="2">
    <source>
        <dbReference type="ARBA" id="ARBA00022723"/>
    </source>
</evidence>
<dbReference type="AlphaFoldDB" id="A0A0Q3JP22"/>
<dbReference type="Gramene" id="KQK19499">
    <property type="protein sequence ID" value="KQK19499"/>
    <property type="gene ID" value="BRADI_1g48635v3"/>
</dbReference>
<dbReference type="InterPro" id="IPR007527">
    <property type="entry name" value="Znf_SWIM"/>
</dbReference>
<dbReference type="InterPro" id="IPR018289">
    <property type="entry name" value="MULE_transposase_dom"/>
</dbReference>
<reference evidence="8" key="2">
    <citation type="submission" date="2017-06" db="EMBL/GenBank/DDBJ databases">
        <title>WGS assembly of Brachypodium distachyon.</title>
        <authorList>
            <consortium name="The International Brachypodium Initiative"/>
            <person name="Lucas S."/>
            <person name="Harmon-Smith M."/>
            <person name="Lail K."/>
            <person name="Tice H."/>
            <person name="Grimwood J."/>
            <person name="Bruce D."/>
            <person name="Barry K."/>
            <person name="Shu S."/>
            <person name="Lindquist E."/>
            <person name="Wang M."/>
            <person name="Pitluck S."/>
            <person name="Vogel J.P."/>
            <person name="Garvin D.F."/>
            <person name="Mockler T.C."/>
            <person name="Schmutz J."/>
            <person name="Rokhsar D."/>
            <person name="Bevan M.W."/>
        </authorList>
    </citation>
    <scope>NUCLEOTIDE SEQUENCE</scope>
    <source>
        <strain evidence="8">Bd21</strain>
    </source>
</reference>
<dbReference type="Pfam" id="PF10551">
    <property type="entry name" value="MULE"/>
    <property type="match status" value="1"/>
</dbReference>
<proteinExistence type="inferred from homology"/>
<dbReference type="PANTHER" id="PTHR31669">
    <property type="entry name" value="PROTEIN FAR1-RELATED SEQUENCE 10-RELATED"/>
    <property type="match status" value="1"/>
</dbReference>
<name>A0A0Q3JP22_BRADI</name>
<dbReference type="SMART" id="SM00575">
    <property type="entry name" value="ZnF_PMZ"/>
    <property type="match status" value="1"/>
</dbReference>
<comment type="similarity">
    <text evidence="1 6">Belongs to the FHY3/FAR1 family.</text>
</comment>
<keyword evidence="2 6" id="KW-0479">Metal-binding</keyword>
<sequence length="637" mass="73103">MDNTVKLLTERKCAVDGPDHRISPSTVSPFENAIAKSRDRSSPEIFIPAIGTTFNSCQEAYGFYNLYSWEHGFGVRHSKTRKNQFGYRNMHEIVCQCEGRSLTKSSASCRSGCHAMIRLLRTDDHGWYISMFHSEHNHPLSVGCCGKMQWNSHNEIDPLALDFIKKLGENNISLGKLYNIIKSMKDDIGKTMEILNAMKQNDNETEIMVDVDSDNRMKAILWCKGKNREDYSYFGDVVTFDTTYRTNMYNMPFGLYVGVNEHFQSTIFGGVLMCEETAAAFEWAFESFIKIMGGKHPITILTGQPMQGHESSYKKTMPDTKHRWCRWHVLRDAKEKLGNVYSKHSCFKSEFHGIINEEVCVLNFEKRWEELLVKYDVVDNSYLQLLYKKRRMRARPYFMGVFCAGMTSTQRSESANHVLKHFITRSSPMHLFVRQYNNLLKSRRAEEAREEHSTSLRCRVLKHGMPIETDAAVYKIFTQELFMSASFVAKELENSSSFEVRSAGSLLDVSVDSTTHKVDRLTDGSMVKCSCGWFEHSGLICRHALKVLVRCDVQKIPPGNIMRRWTTRAREAKNNTPSVTEEGETSEKNSYRHNLLCMAMYDLSQDASLSEEGFELVMTAISTARKNLSDLNRDRPA</sequence>
<keyword evidence="10" id="KW-1185">Reference proteome</keyword>
<dbReference type="InterPro" id="IPR031052">
    <property type="entry name" value="FHY3/FAR1"/>
</dbReference>
<feature type="non-terminal residue" evidence="8">
    <location>
        <position position="637"/>
    </location>
</feature>
<dbReference type="STRING" id="15368.A0A0Q3JP22"/>
<dbReference type="GO" id="GO:0008270">
    <property type="term" value="F:zinc ion binding"/>
    <property type="evidence" value="ECO:0007669"/>
    <property type="project" value="UniProtKB-UniRule"/>
</dbReference>
<dbReference type="Pfam" id="PF04434">
    <property type="entry name" value="SWIM"/>
    <property type="match status" value="1"/>
</dbReference>
<evidence type="ECO:0000256" key="1">
    <source>
        <dbReference type="ARBA" id="ARBA00005889"/>
    </source>
</evidence>
<reference evidence="9" key="3">
    <citation type="submission" date="2018-08" db="UniProtKB">
        <authorList>
            <consortium name="EnsemblPlants"/>
        </authorList>
    </citation>
    <scope>IDENTIFICATION</scope>
    <source>
        <strain evidence="9">cv. Bd21</strain>
    </source>
</reference>
<dbReference type="Proteomes" id="UP000008810">
    <property type="component" value="Chromosome 1"/>
</dbReference>
<dbReference type="InterPro" id="IPR004330">
    <property type="entry name" value="FAR1_DNA_bnd_dom"/>
</dbReference>
<comment type="subcellular location">
    <subcellularLocation>
        <location evidence="6">Nucleus</location>
    </subcellularLocation>
</comment>
<keyword evidence="6" id="KW-0539">Nucleus</keyword>
<dbReference type="InterPro" id="IPR006564">
    <property type="entry name" value="Znf_PMZ"/>
</dbReference>
<evidence type="ECO:0000256" key="4">
    <source>
        <dbReference type="ARBA" id="ARBA00022833"/>
    </source>
</evidence>
<dbReference type="Pfam" id="PF03101">
    <property type="entry name" value="FAR1"/>
    <property type="match status" value="1"/>
</dbReference>
<keyword evidence="3 5" id="KW-0863">Zinc-finger</keyword>
<evidence type="ECO:0000256" key="3">
    <source>
        <dbReference type="ARBA" id="ARBA00022771"/>
    </source>
</evidence>
<dbReference type="GO" id="GO:0006355">
    <property type="term" value="P:regulation of DNA-templated transcription"/>
    <property type="evidence" value="ECO:0007669"/>
    <property type="project" value="UniProtKB-UniRule"/>
</dbReference>
<dbReference type="GO" id="GO:0005634">
    <property type="term" value="C:nucleus"/>
    <property type="evidence" value="ECO:0007669"/>
    <property type="project" value="UniProtKB-SubCell"/>
</dbReference>
<dbReference type="OrthoDB" id="682414at2759"/>
<protein>
    <recommendedName>
        <fullName evidence="6">Protein FAR1-RELATED SEQUENCE</fullName>
    </recommendedName>
</protein>
<reference evidence="8 9" key="1">
    <citation type="journal article" date="2010" name="Nature">
        <title>Genome sequencing and analysis of the model grass Brachypodium distachyon.</title>
        <authorList>
            <consortium name="International Brachypodium Initiative"/>
        </authorList>
    </citation>
    <scope>NUCLEOTIDE SEQUENCE [LARGE SCALE GENOMIC DNA]</scope>
    <source>
        <strain evidence="8 9">Bd21</strain>
    </source>
</reference>
<evidence type="ECO:0000313" key="10">
    <source>
        <dbReference type="Proteomes" id="UP000008810"/>
    </source>
</evidence>
<evidence type="ECO:0000256" key="5">
    <source>
        <dbReference type="PROSITE-ProRule" id="PRU00325"/>
    </source>
</evidence>
<evidence type="ECO:0000256" key="6">
    <source>
        <dbReference type="RuleBase" id="RU367018"/>
    </source>
</evidence>
<evidence type="ECO:0000313" key="8">
    <source>
        <dbReference type="EMBL" id="KQK19499.1"/>
    </source>
</evidence>
<evidence type="ECO:0000313" key="9">
    <source>
        <dbReference type="EnsemblPlants" id="KQK19499"/>
    </source>
</evidence>